<proteinExistence type="predicted"/>
<organism evidence="2 3">
    <name type="scientific">Stylophora pistillata</name>
    <name type="common">Smooth cauliflower coral</name>
    <dbReference type="NCBI Taxonomy" id="50429"/>
    <lineage>
        <taxon>Eukaryota</taxon>
        <taxon>Metazoa</taxon>
        <taxon>Cnidaria</taxon>
        <taxon>Anthozoa</taxon>
        <taxon>Hexacorallia</taxon>
        <taxon>Scleractinia</taxon>
        <taxon>Astrocoeniina</taxon>
        <taxon>Pocilloporidae</taxon>
        <taxon>Stylophora</taxon>
    </lineage>
</organism>
<sequence>MTAIVPHQAKGIPVCFQRLFRMEPEEKKSQNETARQACGHILLKISFRFPFTPADDVNFLVLPKAGIEKVPLAITLSSNSLHSGLFIPEPNESQIDPSKSPAGKDSWDYNSTLPQMMDGYSLPSIPIENGHQRVCIHGIPLGGINGDPHKVDCTLCERPGSKGGRALAGMVAFRRAQSKKSKSGSILQSQKLTEEQEKMRKTTEEYDKALRKFAERHQNDD</sequence>
<evidence type="ECO:0000313" key="3">
    <source>
        <dbReference type="Proteomes" id="UP000225706"/>
    </source>
</evidence>
<gene>
    <name evidence="2" type="ORF">AWC38_SpisGene8683</name>
</gene>
<dbReference type="OrthoDB" id="10386780at2759"/>
<keyword evidence="3" id="KW-1185">Reference proteome</keyword>
<dbReference type="AlphaFoldDB" id="A0A2B4SC36"/>
<evidence type="ECO:0000256" key="1">
    <source>
        <dbReference type="SAM" id="MobiDB-lite"/>
    </source>
</evidence>
<reference evidence="3" key="1">
    <citation type="journal article" date="2017" name="bioRxiv">
        <title>Comparative analysis of the genomes of Stylophora pistillata and Acropora digitifera provides evidence for extensive differences between species of corals.</title>
        <authorList>
            <person name="Voolstra C.R."/>
            <person name="Li Y."/>
            <person name="Liew Y.J."/>
            <person name="Baumgarten S."/>
            <person name="Zoccola D."/>
            <person name="Flot J.-F."/>
            <person name="Tambutte S."/>
            <person name="Allemand D."/>
            <person name="Aranda M."/>
        </authorList>
    </citation>
    <scope>NUCLEOTIDE SEQUENCE [LARGE SCALE GENOMIC DNA]</scope>
</reference>
<feature type="compositionally biased region" description="Basic and acidic residues" evidence="1">
    <location>
        <begin position="192"/>
        <end position="206"/>
    </location>
</feature>
<dbReference type="EMBL" id="LSMT01000121">
    <property type="protein sequence ID" value="PFX26659.1"/>
    <property type="molecule type" value="Genomic_DNA"/>
</dbReference>
<protein>
    <submittedName>
        <fullName evidence="2">Uncharacterized protein</fullName>
    </submittedName>
</protein>
<comment type="caution">
    <text evidence="2">The sequence shown here is derived from an EMBL/GenBank/DDBJ whole genome shotgun (WGS) entry which is preliminary data.</text>
</comment>
<feature type="region of interest" description="Disordered" evidence="1">
    <location>
        <begin position="178"/>
        <end position="206"/>
    </location>
</feature>
<evidence type="ECO:0000313" key="2">
    <source>
        <dbReference type="EMBL" id="PFX26659.1"/>
    </source>
</evidence>
<accession>A0A2B4SC36</accession>
<name>A0A2B4SC36_STYPI</name>
<dbReference type="Proteomes" id="UP000225706">
    <property type="component" value="Unassembled WGS sequence"/>
</dbReference>